<evidence type="ECO:0000256" key="2">
    <source>
        <dbReference type="SAM" id="MobiDB-lite"/>
    </source>
</evidence>
<dbReference type="InterPro" id="IPR001387">
    <property type="entry name" value="Cro/C1-type_HTH"/>
</dbReference>
<dbReference type="CDD" id="cd00093">
    <property type="entry name" value="HTH_XRE"/>
    <property type="match status" value="1"/>
</dbReference>
<dbReference type="HOGENOM" id="CLU_1610045_0_0_12"/>
<reference evidence="4 5" key="2">
    <citation type="journal article" date="2011" name="ISME J.">
        <title>RNA-seq reveals cooperative metabolic interactions between two termite-gut spirochete species in co-culture.</title>
        <authorList>
            <person name="Rosenthal A.Z."/>
            <person name="Matson E.G."/>
            <person name="Eldar A."/>
            <person name="Leadbetter J.R."/>
        </authorList>
    </citation>
    <scope>NUCLEOTIDE SEQUENCE [LARGE SCALE GENOMIC DNA]</scope>
    <source>
        <strain evidence="5">ATCC BAA-887 / DSM 12427 / ZAS-2</strain>
    </source>
</reference>
<dbReference type="STRING" id="545694.TREPR_1222"/>
<dbReference type="InterPro" id="IPR010982">
    <property type="entry name" value="Lambda_DNA-bd_dom_sf"/>
</dbReference>
<dbReference type="InterPro" id="IPR013430">
    <property type="entry name" value="Toxin_antidote_HigA"/>
</dbReference>
<gene>
    <name evidence="4" type="ordered locus">TREPR_1222</name>
</gene>
<dbReference type="PANTHER" id="PTHR36924">
    <property type="entry name" value="ANTITOXIN HIGA-1"/>
    <property type="match status" value="1"/>
</dbReference>
<evidence type="ECO:0000259" key="3">
    <source>
        <dbReference type="PROSITE" id="PS50943"/>
    </source>
</evidence>
<sequence length="167" mass="17533">MAKVAQTPGAVVKALTAQYNLSISQLADGIKISPSAARLLVNNKLKISIPFAERLSKFFGKTPEYWVALQTSYELAESSKDKKNAAILKTVNKAEKVPVKKAPAKKAPAKKTPAKKAPAKKASAAKKGPAKKAVAKKAPAKKVAKKAVKKAVKKAPAKAKAKAAPAK</sequence>
<reference evidence="5" key="1">
    <citation type="submission" date="2009-12" db="EMBL/GenBank/DDBJ databases">
        <title>Complete sequence of Treponema primitia strain ZAS-2.</title>
        <authorList>
            <person name="Tetu S.G."/>
            <person name="Matson E."/>
            <person name="Ren Q."/>
            <person name="Seshadri R."/>
            <person name="Elbourne L."/>
            <person name="Hassan K.A."/>
            <person name="Durkin A."/>
            <person name="Radune D."/>
            <person name="Mohamoud Y."/>
            <person name="Shay R."/>
            <person name="Jin S."/>
            <person name="Zhang X."/>
            <person name="Lucey K."/>
            <person name="Ballor N.R."/>
            <person name="Ottesen E."/>
            <person name="Rosenthal R."/>
            <person name="Allen A."/>
            <person name="Leadbetter J.R."/>
            <person name="Paulsen I.T."/>
        </authorList>
    </citation>
    <scope>NUCLEOTIDE SEQUENCE [LARGE SCALE GENOMIC DNA]</scope>
    <source>
        <strain evidence="5">ATCC BAA-887 / DSM 12427 / ZAS-2</strain>
    </source>
</reference>
<feature type="domain" description="HTH cro/C1-type" evidence="3">
    <location>
        <begin position="12"/>
        <end position="66"/>
    </location>
</feature>
<feature type="region of interest" description="Disordered" evidence="2">
    <location>
        <begin position="97"/>
        <end position="167"/>
    </location>
</feature>
<dbReference type="KEGG" id="tpi:TREPR_1222"/>
<evidence type="ECO:0000256" key="1">
    <source>
        <dbReference type="ARBA" id="ARBA00023125"/>
    </source>
</evidence>
<organism evidence="4 5">
    <name type="scientific">Treponema primitia (strain ATCC BAA-887 / DSM 12427 / ZAS-2)</name>
    <dbReference type="NCBI Taxonomy" id="545694"/>
    <lineage>
        <taxon>Bacteria</taxon>
        <taxon>Pseudomonadati</taxon>
        <taxon>Spirochaetota</taxon>
        <taxon>Spirochaetia</taxon>
        <taxon>Spirochaetales</taxon>
        <taxon>Treponemataceae</taxon>
        <taxon>Treponema</taxon>
    </lineage>
</organism>
<dbReference type="Pfam" id="PF01381">
    <property type="entry name" value="HTH_3"/>
    <property type="match status" value="1"/>
</dbReference>
<name>F5YGQ8_TREPZ</name>
<dbReference type="PANTHER" id="PTHR36924:SF1">
    <property type="entry name" value="ANTITOXIN HIGA-1"/>
    <property type="match status" value="1"/>
</dbReference>
<accession>F5YGQ8</accession>
<feature type="compositionally biased region" description="Basic residues" evidence="2">
    <location>
        <begin position="128"/>
        <end position="161"/>
    </location>
</feature>
<feature type="compositionally biased region" description="Basic residues" evidence="2">
    <location>
        <begin position="102"/>
        <end position="119"/>
    </location>
</feature>
<keyword evidence="1" id="KW-0238">DNA-binding</keyword>
<dbReference type="EMBL" id="CP001843">
    <property type="protein sequence ID" value="AEF84453.1"/>
    <property type="molecule type" value="Genomic_DNA"/>
</dbReference>
<dbReference type="OrthoDB" id="9798100at2"/>
<dbReference type="SMART" id="SM00530">
    <property type="entry name" value="HTH_XRE"/>
    <property type="match status" value="1"/>
</dbReference>
<keyword evidence="5" id="KW-1185">Reference proteome</keyword>
<dbReference type="SUPFAM" id="SSF47413">
    <property type="entry name" value="lambda repressor-like DNA-binding domains"/>
    <property type="match status" value="1"/>
</dbReference>
<dbReference type="RefSeq" id="WP_015708854.1">
    <property type="nucleotide sequence ID" value="NC_015578.1"/>
</dbReference>
<proteinExistence type="predicted"/>
<evidence type="ECO:0000313" key="5">
    <source>
        <dbReference type="Proteomes" id="UP000009223"/>
    </source>
</evidence>
<dbReference type="PROSITE" id="PS50943">
    <property type="entry name" value="HTH_CROC1"/>
    <property type="match status" value="1"/>
</dbReference>
<dbReference type="NCBIfam" id="TIGR02607">
    <property type="entry name" value="antidote_HigA"/>
    <property type="match status" value="1"/>
</dbReference>
<dbReference type="eggNOG" id="COG3093">
    <property type="taxonomic scope" value="Bacteria"/>
</dbReference>
<evidence type="ECO:0000313" key="4">
    <source>
        <dbReference type="EMBL" id="AEF84453.1"/>
    </source>
</evidence>
<dbReference type="Proteomes" id="UP000009223">
    <property type="component" value="Chromosome"/>
</dbReference>
<dbReference type="Gene3D" id="1.10.260.40">
    <property type="entry name" value="lambda repressor-like DNA-binding domains"/>
    <property type="match status" value="1"/>
</dbReference>
<protein>
    <submittedName>
        <fullName evidence="4">Putative addiction module antidote protein, HigA family</fullName>
    </submittedName>
</protein>
<dbReference type="AlphaFoldDB" id="F5YGQ8"/>
<dbReference type="GO" id="GO:0003677">
    <property type="term" value="F:DNA binding"/>
    <property type="evidence" value="ECO:0007669"/>
    <property type="project" value="UniProtKB-KW"/>
</dbReference>